<keyword evidence="1" id="KW-0808">Transferase</keyword>
<dbReference type="AlphaFoldDB" id="A0A9Q8SL88"/>
<accession>A0A9Q8SL88</accession>
<dbReference type="GeneID" id="73338730"/>
<keyword evidence="1" id="KW-0723">Serine/threonine-protein kinase</keyword>
<dbReference type="EMBL" id="CP019474">
    <property type="protein sequence ID" value="UQC79230.1"/>
    <property type="molecule type" value="Genomic_DNA"/>
</dbReference>
<protein>
    <submittedName>
        <fullName evidence="1">Serine/threonine protein kinase</fullName>
    </submittedName>
</protein>
<reference evidence="1" key="1">
    <citation type="journal article" date="2021" name="Mol. Plant Microbe Interact.">
        <title>Complete Genome Sequence of the Plant-Pathogenic Fungus Colletotrichum lupini.</title>
        <authorList>
            <person name="Baroncelli R."/>
            <person name="Pensec F."/>
            <person name="Da Lio D."/>
            <person name="Boufleur T."/>
            <person name="Vicente I."/>
            <person name="Sarrocco S."/>
            <person name="Picot A."/>
            <person name="Baraldi E."/>
            <person name="Sukno S."/>
            <person name="Thon M."/>
            <person name="Le Floch G."/>
        </authorList>
    </citation>
    <scope>NUCLEOTIDE SEQUENCE</scope>
    <source>
        <strain evidence="1">IMI 504893</strain>
    </source>
</reference>
<keyword evidence="2" id="KW-1185">Reference proteome</keyword>
<dbReference type="Proteomes" id="UP000830671">
    <property type="component" value="Chromosome 2"/>
</dbReference>
<sequence length="235" mass="26813">MARQSPEVSMRTRTKVSLERKSRLQRKRCPGIAKDRCLKTYYCSGLEENWNSHLLPGSRLFGTAQAMTGSYGRCLCCNALLTSIGFNSRRSRWHSLPRLQIGWAALMLSLSGVKQGASASVGVFVSQLGKQHEPVAKCDVSEDEQYELVEIAGDNAMGIINFIDSWAPQQNLVLNLGRENRLPTGISFLNHADQLLDDEWFREEFEDTRELLRLIQWYRYETHSWRDNKSKKPSG</sequence>
<dbReference type="RefSeq" id="XP_049140863.1">
    <property type="nucleotide sequence ID" value="XM_049283720.1"/>
</dbReference>
<dbReference type="GO" id="GO:0004674">
    <property type="term" value="F:protein serine/threonine kinase activity"/>
    <property type="evidence" value="ECO:0007669"/>
    <property type="project" value="UniProtKB-KW"/>
</dbReference>
<evidence type="ECO:0000313" key="1">
    <source>
        <dbReference type="EMBL" id="UQC79230.1"/>
    </source>
</evidence>
<name>A0A9Q8SL88_9PEZI</name>
<evidence type="ECO:0000313" key="2">
    <source>
        <dbReference type="Proteomes" id="UP000830671"/>
    </source>
</evidence>
<dbReference type="KEGG" id="clup:CLUP02_04709"/>
<organism evidence="1 2">
    <name type="scientific">Colletotrichum lupini</name>
    <dbReference type="NCBI Taxonomy" id="145971"/>
    <lineage>
        <taxon>Eukaryota</taxon>
        <taxon>Fungi</taxon>
        <taxon>Dikarya</taxon>
        <taxon>Ascomycota</taxon>
        <taxon>Pezizomycotina</taxon>
        <taxon>Sordariomycetes</taxon>
        <taxon>Hypocreomycetidae</taxon>
        <taxon>Glomerellales</taxon>
        <taxon>Glomerellaceae</taxon>
        <taxon>Colletotrichum</taxon>
        <taxon>Colletotrichum acutatum species complex</taxon>
    </lineage>
</organism>
<gene>
    <name evidence="1" type="ORF">CLUP02_04709</name>
</gene>
<proteinExistence type="predicted"/>
<keyword evidence="1" id="KW-0418">Kinase</keyword>